<accession>A0A3M2LRD6</accession>
<dbReference type="SFLD" id="SFLDG01135">
    <property type="entry name" value="C1.5.6:_HAD__Beta-PGM__Phospha"/>
    <property type="match status" value="1"/>
</dbReference>
<dbReference type="Pfam" id="PF00702">
    <property type="entry name" value="Hydrolase"/>
    <property type="match status" value="1"/>
</dbReference>
<reference evidence="1 2" key="1">
    <citation type="submission" date="2018-10" db="EMBL/GenBank/DDBJ databases">
        <title>Isolation from soil.</title>
        <authorList>
            <person name="Hu J."/>
        </authorList>
    </citation>
    <scope>NUCLEOTIDE SEQUENCE [LARGE SCALE GENOMIC DNA]</scope>
    <source>
        <strain evidence="1 2">NEAU-Ht49</strain>
    </source>
</reference>
<dbReference type="SUPFAM" id="SSF56784">
    <property type="entry name" value="HAD-like"/>
    <property type="match status" value="1"/>
</dbReference>
<dbReference type="PANTHER" id="PTHR43481:SF4">
    <property type="entry name" value="GLYCEROL-1-PHOSPHATE PHOSPHOHYDROLASE 1-RELATED"/>
    <property type="match status" value="1"/>
</dbReference>
<dbReference type="Gene3D" id="1.10.150.240">
    <property type="entry name" value="Putative phosphatase, domain 2"/>
    <property type="match status" value="1"/>
</dbReference>
<dbReference type="Proteomes" id="UP000282674">
    <property type="component" value="Unassembled WGS sequence"/>
</dbReference>
<keyword evidence="2" id="KW-1185">Reference proteome</keyword>
<comment type="caution">
    <text evidence="1">The sequence shown here is derived from an EMBL/GenBank/DDBJ whole genome shotgun (WGS) entry which is preliminary data.</text>
</comment>
<dbReference type="InterPro" id="IPR023214">
    <property type="entry name" value="HAD_sf"/>
</dbReference>
<gene>
    <name evidence="1" type="ORF">EBO15_32120</name>
</gene>
<evidence type="ECO:0000313" key="2">
    <source>
        <dbReference type="Proteomes" id="UP000282674"/>
    </source>
</evidence>
<dbReference type="InterPro" id="IPR006439">
    <property type="entry name" value="HAD-SF_hydro_IA"/>
</dbReference>
<protein>
    <submittedName>
        <fullName evidence="1">HAD family hydrolase</fullName>
    </submittedName>
</protein>
<organism evidence="1 2">
    <name type="scientific">Actinomadura harenae</name>
    <dbReference type="NCBI Taxonomy" id="2483351"/>
    <lineage>
        <taxon>Bacteria</taxon>
        <taxon>Bacillati</taxon>
        <taxon>Actinomycetota</taxon>
        <taxon>Actinomycetes</taxon>
        <taxon>Streptosporangiales</taxon>
        <taxon>Thermomonosporaceae</taxon>
        <taxon>Actinomadura</taxon>
    </lineage>
</organism>
<dbReference type="GO" id="GO:0050308">
    <property type="term" value="F:sugar-phosphatase activity"/>
    <property type="evidence" value="ECO:0007669"/>
    <property type="project" value="TreeGrafter"/>
</dbReference>
<dbReference type="AlphaFoldDB" id="A0A3M2LRD6"/>
<dbReference type="InterPro" id="IPR051806">
    <property type="entry name" value="HAD-like_SPP"/>
</dbReference>
<dbReference type="OrthoDB" id="9812856at2"/>
<dbReference type="SFLD" id="SFLDG01129">
    <property type="entry name" value="C1.5:_HAD__Beta-PGM__Phosphata"/>
    <property type="match status" value="1"/>
</dbReference>
<dbReference type="InterPro" id="IPR036412">
    <property type="entry name" value="HAD-like_sf"/>
</dbReference>
<dbReference type="NCBIfam" id="TIGR01509">
    <property type="entry name" value="HAD-SF-IA-v3"/>
    <property type="match status" value="1"/>
</dbReference>
<dbReference type="NCBIfam" id="TIGR01549">
    <property type="entry name" value="HAD-SF-IA-v1"/>
    <property type="match status" value="1"/>
</dbReference>
<evidence type="ECO:0000313" key="1">
    <source>
        <dbReference type="EMBL" id="RMI38675.1"/>
    </source>
</evidence>
<dbReference type="EMBL" id="RFFG01000081">
    <property type="protein sequence ID" value="RMI38675.1"/>
    <property type="molecule type" value="Genomic_DNA"/>
</dbReference>
<sequence>MTFLPCSAVLFDVDGTLVDSTPLVEAAAREWAAEYGLDAGEYLAGAHGRRTSDRIAEFLPAGRVAEATARLDALEASRTDGITALPDAVRLLTSLDALPWALVTSMDRGQLAIRTGVAGVPLPPVVVTAERVSHGKPDPQGYLLAARELGVEPSACVVVEDAPAGIRAGRAAGATVLAVATSHDASDLGEADLIVPDLTHVTATPAGLTLTGEVHLGTPSRGA</sequence>
<dbReference type="PANTHER" id="PTHR43481">
    <property type="entry name" value="FRUCTOSE-1-PHOSPHATE PHOSPHATASE"/>
    <property type="match status" value="1"/>
</dbReference>
<keyword evidence="1" id="KW-0378">Hydrolase</keyword>
<dbReference type="InterPro" id="IPR023198">
    <property type="entry name" value="PGP-like_dom2"/>
</dbReference>
<dbReference type="RefSeq" id="WP_122198230.1">
    <property type="nucleotide sequence ID" value="NZ_JBHSKC010000007.1"/>
</dbReference>
<dbReference type="Gene3D" id="3.40.50.1000">
    <property type="entry name" value="HAD superfamily/HAD-like"/>
    <property type="match status" value="1"/>
</dbReference>
<proteinExistence type="predicted"/>
<dbReference type="SFLD" id="SFLDS00003">
    <property type="entry name" value="Haloacid_Dehalogenase"/>
    <property type="match status" value="1"/>
</dbReference>
<name>A0A3M2LRD6_9ACTN</name>